<dbReference type="InterPro" id="IPR050229">
    <property type="entry name" value="GlpE_sulfurtransferase"/>
</dbReference>
<dbReference type="EMBL" id="JANTHX010000005">
    <property type="protein sequence ID" value="MCS0499086.1"/>
    <property type="molecule type" value="Genomic_DNA"/>
</dbReference>
<evidence type="ECO:0000259" key="1">
    <source>
        <dbReference type="PROSITE" id="PS50206"/>
    </source>
</evidence>
<dbReference type="InterPro" id="IPR001763">
    <property type="entry name" value="Rhodanese-like_dom"/>
</dbReference>
<dbReference type="PROSITE" id="PS50206">
    <property type="entry name" value="RHODANESE_3"/>
    <property type="match status" value="1"/>
</dbReference>
<protein>
    <submittedName>
        <fullName evidence="2">Rhodanese-like domain-containing protein</fullName>
    </submittedName>
</protein>
<accession>A0ABT1ZEE9</accession>
<dbReference type="RefSeq" id="WP_258798106.1">
    <property type="nucleotide sequence ID" value="NZ_JANTHX010000005.1"/>
</dbReference>
<dbReference type="Pfam" id="PF00581">
    <property type="entry name" value="Rhodanese"/>
    <property type="match status" value="1"/>
</dbReference>
<dbReference type="SUPFAM" id="SSF52821">
    <property type="entry name" value="Rhodanese/Cell cycle control phosphatase"/>
    <property type="match status" value="1"/>
</dbReference>
<comment type="caution">
    <text evidence="2">The sequence shown here is derived from an EMBL/GenBank/DDBJ whole genome shotgun (WGS) entry which is preliminary data.</text>
</comment>
<proteinExistence type="predicted"/>
<reference evidence="2 3" key="1">
    <citation type="submission" date="2022-08" db="EMBL/GenBank/DDBJ databases">
        <authorList>
            <person name="Li F."/>
        </authorList>
    </citation>
    <scope>NUCLEOTIDE SEQUENCE [LARGE SCALE GENOMIC DNA]</scope>
    <source>
        <strain evidence="2 3">10F1B-8-1</strain>
    </source>
</reference>
<gene>
    <name evidence="2" type="ORF">NUH29_05920</name>
</gene>
<evidence type="ECO:0000313" key="2">
    <source>
        <dbReference type="EMBL" id="MCS0499086.1"/>
    </source>
</evidence>
<sequence length="102" mass="10440">MNSIEPAELAALGATAAIVDVRQPDEYAAAHVSGAQLIPLGELPARLDELPADRTLYVICHSGGRSAQATAFLEAQGIDAVNVIGGILGWHGAGLPIEQGAE</sequence>
<dbReference type="InterPro" id="IPR036873">
    <property type="entry name" value="Rhodanese-like_dom_sf"/>
</dbReference>
<feature type="domain" description="Rhodanese" evidence="1">
    <location>
        <begin position="12"/>
        <end position="99"/>
    </location>
</feature>
<name>A0ABT1ZEE9_9MICO</name>
<evidence type="ECO:0000313" key="3">
    <source>
        <dbReference type="Proteomes" id="UP001205337"/>
    </source>
</evidence>
<dbReference type="PANTHER" id="PTHR43031:SF1">
    <property type="entry name" value="PYRIDINE NUCLEOTIDE-DISULPHIDE OXIDOREDUCTASE"/>
    <property type="match status" value="1"/>
</dbReference>
<dbReference type="CDD" id="cd00158">
    <property type="entry name" value="RHOD"/>
    <property type="match status" value="1"/>
</dbReference>
<keyword evidence="3" id="KW-1185">Reference proteome</keyword>
<organism evidence="2 3">
    <name type="scientific">Protaetiibacter mangrovi</name>
    <dbReference type="NCBI Taxonomy" id="2970926"/>
    <lineage>
        <taxon>Bacteria</taxon>
        <taxon>Bacillati</taxon>
        <taxon>Actinomycetota</taxon>
        <taxon>Actinomycetes</taxon>
        <taxon>Micrococcales</taxon>
        <taxon>Microbacteriaceae</taxon>
        <taxon>Protaetiibacter</taxon>
    </lineage>
</organism>
<dbReference type="Proteomes" id="UP001205337">
    <property type="component" value="Unassembled WGS sequence"/>
</dbReference>
<dbReference type="Gene3D" id="3.40.250.10">
    <property type="entry name" value="Rhodanese-like domain"/>
    <property type="match status" value="1"/>
</dbReference>
<dbReference type="SMART" id="SM00450">
    <property type="entry name" value="RHOD"/>
    <property type="match status" value="1"/>
</dbReference>
<dbReference type="PANTHER" id="PTHR43031">
    <property type="entry name" value="FAD-DEPENDENT OXIDOREDUCTASE"/>
    <property type="match status" value="1"/>
</dbReference>